<organism evidence="2 3">
    <name type="scientific">Hucho hucho</name>
    <name type="common">huchen</name>
    <dbReference type="NCBI Taxonomy" id="62062"/>
    <lineage>
        <taxon>Eukaryota</taxon>
        <taxon>Metazoa</taxon>
        <taxon>Chordata</taxon>
        <taxon>Craniata</taxon>
        <taxon>Vertebrata</taxon>
        <taxon>Euteleostomi</taxon>
        <taxon>Actinopterygii</taxon>
        <taxon>Neopterygii</taxon>
        <taxon>Teleostei</taxon>
        <taxon>Protacanthopterygii</taxon>
        <taxon>Salmoniformes</taxon>
        <taxon>Salmonidae</taxon>
        <taxon>Salmoninae</taxon>
        <taxon>Hucho</taxon>
    </lineage>
</organism>
<reference evidence="2" key="2">
    <citation type="submission" date="2025-08" db="UniProtKB">
        <authorList>
            <consortium name="Ensembl"/>
        </authorList>
    </citation>
    <scope>IDENTIFICATION</scope>
</reference>
<feature type="region of interest" description="Disordered" evidence="1">
    <location>
        <begin position="83"/>
        <end position="148"/>
    </location>
</feature>
<name>A0A4W5KG50_9TELE</name>
<feature type="compositionally biased region" description="Basic residues" evidence="1">
    <location>
        <begin position="91"/>
        <end position="148"/>
    </location>
</feature>
<dbReference type="AlphaFoldDB" id="A0A4W5KG50"/>
<protein>
    <submittedName>
        <fullName evidence="2">Uncharacterized protein</fullName>
    </submittedName>
</protein>
<evidence type="ECO:0000256" key="1">
    <source>
        <dbReference type="SAM" id="MobiDB-lite"/>
    </source>
</evidence>
<feature type="region of interest" description="Disordered" evidence="1">
    <location>
        <begin position="1"/>
        <end position="60"/>
    </location>
</feature>
<keyword evidence="3" id="KW-1185">Reference proteome</keyword>
<evidence type="ECO:0000313" key="2">
    <source>
        <dbReference type="Ensembl" id="ENSHHUP00000009410.1"/>
    </source>
</evidence>
<reference evidence="3" key="1">
    <citation type="submission" date="2018-06" db="EMBL/GenBank/DDBJ databases">
        <title>Genome assembly of Danube salmon.</title>
        <authorList>
            <person name="Macqueen D.J."/>
            <person name="Gundappa M.K."/>
        </authorList>
    </citation>
    <scope>NUCLEOTIDE SEQUENCE [LARGE SCALE GENOMIC DNA]</scope>
</reference>
<evidence type="ECO:0000313" key="3">
    <source>
        <dbReference type="Proteomes" id="UP000314982"/>
    </source>
</evidence>
<feature type="compositionally biased region" description="Basic and acidic residues" evidence="1">
    <location>
        <begin position="1"/>
        <end position="11"/>
    </location>
</feature>
<reference evidence="2" key="3">
    <citation type="submission" date="2025-09" db="UniProtKB">
        <authorList>
            <consortium name="Ensembl"/>
        </authorList>
    </citation>
    <scope>IDENTIFICATION</scope>
</reference>
<dbReference type="Proteomes" id="UP000314982">
    <property type="component" value="Unassembled WGS sequence"/>
</dbReference>
<proteinExistence type="predicted"/>
<accession>A0A4W5KG50</accession>
<sequence>MPELLADDHVETGGAQVQVASVESRGCGKRKATQPDDSHQTPAELATHPPANGIGHNDVPVQCNGCEGQDGCENRCRLHQGDKVAHEGYHHQGKHQGKQHQGKHHQGKQHQGKQHQGKHNQGKHIQGKQHQRKQHQGKHHQGKQHQGK</sequence>
<dbReference type="Ensembl" id="ENSHHUT00000009709.1">
    <property type="protein sequence ID" value="ENSHHUP00000009410.1"/>
    <property type="gene ID" value="ENSHHUG00000005749.1"/>
</dbReference>